<evidence type="ECO:0000256" key="1">
    <source>
        <dbReference type="ARBA" id="ARBA00004417"/>
    </source>
</evidence>
<dbReference type="PANTHER" id="PTHR43776">
    <property type="entry name" value="TRANSPORT ATP-BINDING PROTEIN"/>
    <property type="match status" value="1"/>
</dbReference>
<dbReference type="GO" id="GO:0005886">
    <property type="term" value="C:plasma membrane"/>
    <property type="evidence" value="ECO:0007669"/>
    <property type="project" value="UniProtKB-SubCell"/>
</dbReference>
<dbReference type="InterPro" id="IPR027417">
    <property type="entry name" value="P-loop_NTPase"/>
</dbReference>
<keyword evidence="4" id="KW-0547">Nucleotide-binding</keyword>
<name>A0AAU7JMR3_9HYPH</name>
<evidence type="ECO:0000256" key="2">
    <source>
        <dbReference type="ARBA" id="ARBA00005417"/>
    </source>
</evidence>
<dbReference type="InterPro" id="IPR003593">
    <property type="entry name" value="AAA+_ATPase"/>
</dbReference>
<dbReference type="InterPro" id="IPR013563">
    <property type="entry name" value="Oligopep_ABC_C"/>
</dbReference>
<comment type="similarity">
    <text evidence="2">Belongs to the ABC transporter superfamily.</text>
</comment>
<dbReference type="GO" id="GO:0005524">
    <property type="term" value="F:ATP binding"/>
    <property type="evidence" value="ECO:0007669"/>
    <property type="project" value="UniProtKB-KW"/>
</dbReference>
<dbReference type="FunFam" id="3.40.50.300:FF:000016">
    <property type="entry name" value="Oligopeptide ABC transporter ATP-binding component"/>
    <property type="match status" value="1"/>
</dbReference>
<evidence type="ECO:0000256" key="4">
    <source>
        <dbReference type="ARBA" id="ARBA00022741"/>
    </source>
</evidence>
<dbReference type="PROSITE" id="PS50893">
    <property type="entry name" value="ABC_TRANSPORTER_2"/>
    <property type="match status" value="1"/>
</dbReference>
<accession>A0AAU7JMR3</accession>
<dbReference type="PROSITE" id="PS00211">
    <property type="entry name" value="ABC_TRANSPORTER_1"/>
    <property type="match status" value="1"/>
</dbReference>
<dbReference type="SUPFAM" id="SSF52540">
    <property type="entry name" value="P-loop containing nucleoside triphosphate hydrolases"/>
    <property type="match status" value="1"/>
</dbReference>
<feature type="domain" description="ABC transporter" evidence="6">
    <location>
        <begin position="16"/>
        <end position="268"/>
    </location>
</feature>
<gene>
    <name evidence="7" type="ORF">ABEG18_12775</name>
</gene>
<dbReference type="Pfam" id="PF00005">
    <property type="entry name" value="ABC_tran"/>
    <property type="match status" value="1"/>
</dbReference>
<keyword evidence="5 7" id="KW-0067">ATP-binding</keyword>
<organism evidence="7">
    <name type="scientific">Alsobacter sp. KACC 23698</name>
    <dbReference type="NCBI Taxonomy" id="3149229"/>
    <lineage>
        <taxon>Bacteria</taxon>
        <taxon>Pseudomonadati</taxon>
        <taxon>Pseudomonadota</taxon>
        <taxon>Alphaproteobacteria</taxon>
        <taxon>Hyphomicrobiales</taxon>
        <taxon>Alsobacteraceae</taxon>
        <taxon>Alsobacter</taxon>
    </lineage>
</organism>
<dbReference type="GO" id="GO:0016887">
    <property type="term" value="F:ATP hydrolysis activity"/>
    <property type="evidence" value="ECO:0007669"/>
    <property type="project" value="InterPro"/>
</dbReference>
<reference evidence="7" key="1">
    <citation type="submission" date="2024-05" db="EMBL/GenBank/DDBJ databases">
        <authorList>
            <person name="Kim S."/>
            <person name="Heo J."/>
            <person name="Choi H."/>
            <person name="Choi Y."/>
            <person name="Kwon S.-W."/>
            <person name="Kim Y."/>
        </authorList>
    </citation>
    <scope>NUCLEOTIDE SEQUENCE</scope>
    <source>
        <strain evidence="7">KACC 23698</strain>
    </source>
</reference>
<dbReference type="EMBL" id="CP157484">
    <property type="protein sequence ID" value="XBO41588.1"/>
    <property type="molecule type" value="Genomic_DNA"/>
</dbReference>
<comment type="subcellular location">
    <subcellularLocation>
        <location evidence="1">Cell inner membrane</location>
        <topology evidence="1">Peripheral membrane protein</topology>
    </subcellularLocation>
</comment>
<dbReference type="SMART" id="SM00382">
    <property type="entry name" value="AAA"/>
    <property type="match status" value="1"/>
</dbReference>
<protein>
    <submittedName>
        <fullName evidence="7">Oligopeptide/dipeptide ABC transporter ATP-binding protein</fullName>
    </submittedName>
</protein>
<dbReference type="AlphaFoldDB" id="A0AAU7JMR3"/>
<keyword evidence="3" id="KW-0813">Transport</keyword>
<proteinExistence type="inferred from homology"/>
<evidence type="ECO:0000259" key="6">
    <source>
        <dbReference type="PROSITE" id="PS50893"/>
    </source>
</evidence>
<dbReference type="Pfam" id="PF08352">
    <property type="entry name" value="oligo_HPY"/>
    <property type="match status" value="1"/>
</dbReference>
<evidence type="ECO:0000256" key="5">
    <source>
        <dbReference type="ARBA" id="ARBA00022840"/>
    </source>
</evidence>
<dbReference type="NCBIfam" id="TIGR01727">
    <property type="entry name" value="oligo_HPY"/>
    <property type="match status" value="1"/>
</dbReference>
<evidence type="ECO:0000313" key="7">
    <source>
        <dbReference type="EMBL" id="XBO41588.1"/>
    </source>
</evidence>
<dbReference type="Gene3D" id="3.40.50.300">
    <property type="entry name" value="P-loop containing nucleotide triphosphate hydrolases"/>
    <property type="match status" value="1"/>
</dbReference>
<dbReference type="GO" id="GO:0015833">
    <property type="term" value="P:peptide transport"/>
    <property type="evidence" value="ECO:0007669"/>
    <property type="project" value="InterPro"/>
</dbReference>
<dbReference type="GO" id="GO:0055085">
    <property type="term" value="P:transmembrane transport"/>
    <property type="evidence" value="ECO:0007669"/>
    <property type="project" value="UniProtKB-ARBA"/>
</dbReference>
<dbReference type="InterPro" id="IPR050319">
    <property type="entry name" value="ABC_transp_ATP-bind"/>
</dbReference>
<dbReference type="InterPro" id="IPR003439">
    <property type="entry name" value="ABC_transporter-like_ATP-bd"/>
</dbReference>
<dbReference type="InterPro" id="IPR017871">
    <property type="entry name" value="ABC_transporter-like_CS"/>
</dbReference>
<sequence>MSAALSIDQPSPDEAVAVTDVSRHFVGRRPLFGGGSAPVARAVDGVSFRVPRGSCFAIVGESGSGKSSLARLLVGLLQPTSGEVRVDGAAVAGLDGAALRGLRRKIQLVLQDPRASLDPRMTVFDTLEEALQVHGLHPGRDARQARVADVMALVGLNAAHLDRYPHELSGGQRQRAAIARAIICEPEILVLDEPVSALDVSVQAQIINLLMELKQRLSLTFIIITHDLGLVEHMADSVGVMYLGRFVEQGVVEDVCGAPRHPYTQSLMAASSHHGVGAGAVLEGSIPSPLAVPTGCSFHTRCPAARLLAARAPAAAVDTPHGRLPRRCVEDQPPPMPAPGGASIATCHFADALPAQPAPRSA</sequence>
<evidence type="ECO:0000256" key="3">
    <source>
        <dbReference type="ARBA" id="ARBA00022448"/>
    </source>
</evidence>
<dbReference type="RefSeq" id="WP_406858443.1">
    <property type="nucleotide sequence ID" value="NZ_CP157484.1"/>
</dbReference>
<dbReference type="PANTHER" id="PTHR43776:SF7">
    <property type="entry name" value="D,D-DIPEPTIDE TRANSPORT ATP-BINDING PROTEIN DDPF-RELATED"/>
    <property type="match status" value="1"/>
</dbReference>
<dbReference type="CDD" id="cd03257">
    <property type="entry name" value="ABC_NikE_OppD_transporters"/>
    <property type="match status" value="1"/>
</dbReference>